<evidence type="ECO:0000313" key="1">
    <source>
        <dbReference type="EMBL" id="EHL06187.1"/>
    </source>
</evidence>
<proteinExistence type="predicted"/>
<gene>
    <name evidence="1" type="ORF">HMPREF0322_03275</name>
</gene>
<dbReference type="EMBL" id="AFZX01000086">
    <property type="protein sequence ID" value="EHL06187.1"/>
    <property type="molecule type" value="Genomic_DNA"/>
</dbReference>
<sequence length="66" mass="7661">MKKVKRPKEQEHYKNGVNILKSSTLKILEKREKRCRRLWIKPLATPLSKDSIGGFSIAILILMLTL</sequence>
<evidence type="ECO:0000313" key="2">
    <source>
        <dbReference type="Proteomes" id="UP000004416"/>
    </source>
</evidence>
<dbReference type="AlphaFoldDB" id="G9XQM7"/>
<reference evidence="1 2" key="1">
    <citation type="submission" date="2011-08" db="EMBL/GenBank/DDBJ databases">
        <authorList>
            <person name="Weinstock G."/>
            <person name="Sodergren E."/>
            <person name="Clifton S."/>
            <person name="Fulton L."/>
            <person name="Fulton B."/>
            <person name="Courtney L."/>
            <person name="Fronick C."/>
            <person name="Harrison M."/>
            <person name="Strong C."/>
            <person name="Farmer C."/>
            <person name="Delahaunty K."/>
            <person name="Markovic C."/>
            <person name="Hall O."/>
            <person name="Minx P."/>
            <person name="Tomlinson C."/>
            <person name="Mitreva M."/>
            <person name="Hou S."/>
            <person name="Chen J."/>
            <person name="Wollam A."/>
            <person name="Pepin K.H."/>
            <person name="Johnson M."/>
            <person name="Bhonagiri V."/>
            <person name="Zhang X."/>
            <person name="Suruliraj S."/>
            <person name="Warren W."/>
            <person name="Chinwalla A."/>
            <person name="Mardis E.R."/>
            <person name="Wilson R.K."/>
        </authorList>
    </citation>
    <scope>NUCLEOTIDE SEQUENCE [LARGE SCALE GENOMIC DNA]</scope>
    <source>
        <strain evidence="1 2">DP7</strain>
    </source>
</reference>
<accession>G9XQM7</accession>
<comment type="caution">
    <text evidence="1">The sequence shown here is derived from an EMBL/GenBank/DDBJ whole genome shotgun (WGS) entry which is preliminary data.</text>
</comment>
<organism evidence="1 2">
    <name type="scientific">Desulfitobacterium hafniense DP7</name>
    <dbReference type="NCBI Taxonomy" id="537010"/>
    <lineage>
        <taxon>Bacteria</taxon>
        <taxon>Bacillati</taxon>
        <taxon>Bacillota</taxon>
        <taxon>Clostridia</taxon>
        <taxon>Eubacteriales</taxon>
        <taxon>Desulfitobacteriaceae</taxon>
        <taxon>Desulfitobacterium</taxon>
    </lineage>
</organism>
<name>G9XQM7_DESHA</name>
<dbReference type="Proteomes" id="UP000004416">
    <property type="component" value="Unassembled WGS sequence"/>
</dbReference>
<protein>
    <submittedName>
        <fullName evidence="1">Uncharacterized protein</fullName>
    </submittedName>
</protein>
<dbReference type="HOGENOM" id="CLU_2824069_0_0_9"/>